<feature type="transmembrane region" description="Helical" evidence="2">
    <location>
        <begin position="954"/>
        <end position="977"/>
    </location>
</feature>
<keyword evidence="5" id="KW-1185">Reference proteome</keyword>
<comment type="caution">
    <text evidence="4">The sequence shown here is derived from an EMBL/GenBank/DDBJ whole genome shotgun (WGS) entry which is preliminary data.</text>
</comment>
<feature type="transmembrane region" description="Helical" evidence="2">
    <location>
        <begin position="905"/>
        <end position="925"/>
    </location>
</feature>
<evidence type="ECO:0000256" key="1">
    <source>
        <dbReference type="ARBA" id="ARBA00022737"/>
    </source>
</evidence>
<dbReference type="InterPro" id="IPR027417">
    <property type="entry name" value="P-loop_NTPase"/>
</dbReference>
<dbReference type="Pfam" id="PF24883">
    <property type="entry name" value="NPHP3_N"/>
    <property type="match status" value="1"/>
</dbReference>
<organism evidence="4 5">
    <name type="scientific">Fusarium albosuccineum</name>
    <dbReference type="NCBI Taxonomy" id="1237068"/>
    <lineage>
        <taxon>Eukaryota</taxon>
        <taxon>Fungi</taxon>
        <taxon>Dikarya</taxon>
        <taxon>Ascomycota</taxon>
        <taxon>Pezizomycotina</taxon>
        <taxon>Sordariomycetes</taxon>
        <taxon>Hypocreomycetidae</taxon>
        <taxon>Hypocreales</taxon>
        <taxon>Nectriaceae</taxon>
        <taxon>Fusarium</taxon>
        <taxon>Fusarium decemcellulare species complex</taxon>
    </lineage>
</organism>
<name>A0A8H4PJ01_9HYPO</name>
<evidence type="ECO:0000313" key="5">
    <source>
        <dbReference type="Proteomes" id="UP000554235"/>
    </source>
</evidence>
<dbReference type="EMBL" id="JAADYS010000057">
    <property type="protein sequence ID" value="KAF4472625.1"/>
    <property type="molecule type" value="Genomic_DNA"/>
</dbReference>
<feature type="domain" description="Nephrocystin 3-like N-terminal" evidence="3">
    <location>
        <begin position="32"/>
        <end position="171"/>
    </location>
</feature>
<protein>
    <recommendedName>
        <fullName evidence="3">Nephrocystin 3-like N-terminal domain-containing protein</fullName>
    </recommendedName>
</protein>
<reference evidence="4 5" key="1">
    <citation type="submission" date="2020-01" db="EMBL/GenBank/DDBJ databases">
        <title>Identification and distribution of gene clusters putatively required for synthesis of sphingolipid metabolism inhibitors in phylogenetically diverse species of the filamentous fungus Fusarium.</title>
        <authorList>
            <person name="Kim H.-S."/>
            <person name="Busman M."/>
            <person name="Brown D.W."/>
            <person name="Divon H."/>
            <person name="Uhlig S."/>
            <person name="Proctor R.H."/>
        </authorList>
    </citation>
    <scope>NUCLEOTIDE SEQUENCE [LARGE SCALE GENOMIC DNA]</scope>
    <source>
        <strain evidence="4 5">NRRL 20459</strain>
    </source>
</reference>
<dbReference type="SUPFAM" id="SSF48452">
    <property type="entry name" value="TPR-like"/>
    <property type="match status" value="1"/>
</dbReference>
<proteinExistence type="predicted"/>
<evidence type="ECO:0000313" key="4">
    <source>
        <dbReference type="EMBL" id="KAF4472625.1"/>
    </source>
</evidence>
<feature type="transmembrane region" description="Helical" evidence="2">
    <location>
        <begin position="997"/>
        <end position="1018"/>
    </location>
</feature>
<keyword evidence="2" id="KW-1133">Transmembrane helix</keyword>
<sequence>MILTLEGFYGCLDNQLSENLVQGREWLTVELTGCGKSTLAYRVVESLTKTQHSKAIISHAFQSNVSTQHRSLVCLAASIVDQLLPPTNPISESHQNILNKLVTLCHQYKSRPGDCPFEQLWALCVSLLEDERDFILVIDALDECTFNHPNQAYSLLKKISKLLGSTTGRIVIFTRPSPILGVGTTSNPLNHEVRITVEDTLFELEEFCELASAKLSLLPRPLQSRVADHAKANAKGSFQWVTLLFQRTSNICDMEALTRVLDEFPENCWDLYVETWHHQVGELGAYEKGLCHNIMLILLAARRRLTLGEIEDAMGLFPNVAQFIISSFCQPLIQVTDAGLQLSHASVRDFLLDGEFAQSEPDAVLARRCLDFLLKDEYAREDRIGQRLRRNVGLGGSTQDPEKSFYDYAARNWYIHLTALPSPDPILLELANKFLRSPQFAHWAEYSYTDAGDFQAIRSTEIALTVWSKKLPENDRALLHLNEFFERPYTDLSRIYKEKSDDNVLQWLALMHLGFYYFDKGRMTEMTRVRMEVSAGLCELLGRRHPLALRARSDAAYTFLFNGRLLKARQLYEDVVKDQRKVTDDEDPSPFFTLVYQAQAEYLSTDSEAALSTLTTAVAGFLRTSGPESNGFLVAQLWYAIVDTSVGHMDQGIKLLEYVRDKRKEQYGPEDSFGIATQLFVGDLYRRLGKKEQALTNIEPGLKFRRGFWSISHFMTLDTALVLGIAYRDFGVDEMADKLVEELEKHANLEKEENFVRSCQVKHLRALLLFDGGNIDRAIRLLETLLIETSLENNNRALQWIRLDLAYMLRYRRRDGDEHLASSLFDGIVTDQSDDGDEPDPPQWLRVAEKALRLVRRGKGDAAKNLLLDEKLRWAREEDLWMWLGVPPADTGWMKPPRGLGDDAIVAYGILVQSAFFCFCFKQPLMMRKLSKRKLDSDELIRKLPHGDAWHHDIMSYLGSINSSMALLAILRLYNIIRPSKALSTGSVKGDIPLDVMALLVLGLANFSQAFVNFSLGLRQNRWIMGKGLDRITILDALFTVLDWSAAIGKIALI</sequence>
<keyword evidence="2" id="KW-0472">Membrane</keyword>
<keyword evidence="2" id="KW-0812">Transmembrane</keyword>
<accession>A0A8H4PJ01</accession>
<dbReference type="InterPro" id="IPR056884">
    <property type="entry name" value="NPHP3-like_N"/>
</dbReference>
<dbReference type="PANTHER" id="PTHR10039">
    <property type="entry name" value="AMELOGENIN"/>
    <property type="match status" value="1"/>
</dbReference>
<dbReference type="Gene3D" id="3.40.50.300">
    <property type="entry name" value="P-loop containing nucleotide triphosphate hydrolases"/>
    <property type="match status" value="1"/>
</dbReference>
<evidence type="ECO:0000256" key="2">
    <source>
        <dbReference type="SAM" id="Phobius"/>
    </source>
</evidence>
<gene>
    <name evidence="4" type="ORF">FALBO_492</name>
</gene>
<keyword evidence="1" id="KW-0677">Repeat</keyword>
<evidence type="ECO:0000259" key="3">
    <source>
        <dbReference type="Pfam" id="PF24883"/>
    </source>
</evidence>
<dbReference type="Gene3D" id="1.25.40.10">
    <property type="entry name" value="Tetratricopeptide repeat domain"/>
    <property type="match status" value="2"/>
</dbReference>
<dbReference type="SUPFAM" id="SSF52540">
    <property type="entry name" value="P-loop containing nucleoside triphosphate hydrolases"/>
    <property type="match status" value="1"/>
</dbReference>
<dbReference type="OrthoDB" id="21416at2759"/>
<dbReference type="Proteomes" id="UP000554235">
    <property type="component" value="Unassembled WGS sequence"/>
</dbReference>
<dbReference type="InterPro" id="IPR011990">
    <property type="entry name" value="TPR-like_helical_dom_sf"/>
</dbReference>
<dbReference type="PANTHER" id="PTHR10039:SF14">
    <property type="entry name" value="NACHT DOMAIN-CONTAINING PROTEIN"/>
    <property type="match status" value="1"/>
</dbReference>
<dbReference type="AlphaFoldDB" id="A0A8H4PJ01"/>